<feature type="region of interest" description="Disordered" evidence="1">
    <location>
        <begin position="336"/>
        <end position="355"/>
    </location>
</feature>
<proteinExistence type="predicted"/>
<dbReference type="EMBL" id="JAFIMU010000010">
    <property type="protein sequence ID" value="MBN8232051.1"/>
    <property type="molecule type" value="Genomic_DNA"/>
</dbReference>
<gene>
    <name evidence="2" type="ORF">JYK02_31505</name>
</gene>
<evidence type="ECO:0000313" key="2">
    <source>
        <dbReference type="EMBL" id="MBN8232051.1"/>
    </source>
</evidence>
<evidence type="ECO:0008006" key="4">
    <source>
        <dbReference type="Google" id="ProtNLM"/>
    </source>
</evidence>
<name>A0ABS3DL12_9BACT</name>
<dbReference type="Proteomes" id="UP000664052">
    <property type="component" value="Unassembled WGS sequence"/>
</dbReference>
<keyword evidence="3" id="KW-1185">Reference proteome</keyword>
<feature type="region of interest" description="Disordered" evidence="1">
    <location>
        <begin position="204"/>
        <end position="245"/>
    </location>
</feature>
<evidence type="ECO:0000256" key="1">
    <source>
        <dbReference type="SAM" id="MobiDB-lite"/>
    </source>
</evidence>
<dbReference type="RefSeq" id="WP_207056561.1">
    <property type="nucleotide sequence ID" value="NZ_JAFIMU010000010.1"/>
</dbReference>
<dbReference type="InterPro" id="IPR038454">
    <property type="entry name" value="DnaA_N_sf"/>
</dbReference>
<comment type="caution">
    <text evidence="2">The sequence shown here is derived from an EMBL/GenBank/DDBJ whole genome shotgun (WGS) entry which is preliminary data.</text>
</comment>
<dbReference type="Gene3D" id="3.30.300.180">
    <property type="match status" value="1"/>
</dbReference>
<sequence length="440" mass="47784">MAGLDWVQVDVGFPMSLAVIGAARSLGMERRAFLGAMVELQIWAVQALPEGRFVSFGPSADASGGQAWDASADEAVWIEALESAVRWTGTPGAFWSALLRARLLIREEDGVRLTLCDRYVGVLDKRKKEAERKRRERAAARGIDVSAGRPRDTSGTSSPRNRREKEKKRSSSAAAGLDELETHRDTAATLPAHLAPVALLPVEDAPTPDAEQDPIQLSLPGTHLVPATPPREDAPAPSPDAVRPLPGPTLTARATAFFESFQDARTRAFRGVPREKPPTGWTEWYAQALRAVDGDEARLHAACQGYLQSDWGRARQPPGTVVAFCSPRVWTRYVPQLEDGPETDTAESGLPVTSEAASTEANRVWSACLDGVRAQGKRYALSWLGKARAVGLEDGHLVLAAPDAYFRQWVEEQYGSLMEAEARGLGLKGVRWARAAHEVA</sequence>
<feature type="region of interest" description="Disordered" evidence="1">
    <location>
        <begin position="130"/>
        <end position="178"/>
    </location>
</feature>
<accession>A0ABS3DL12</accession>
<evidence type="ECO:0000313" key="3">
    <source>
        <dbReference type="Proteomes" id="UP000664052"/>
    </source>
</evidence>
<feature type="compositionally biased region" description="Basic and acidic residues" evidence="1">
    <location>
        <begin position="130"/>
        <end position="139"/>
    </location>
</feature>
<organism evidence="2 3">
    <name type="scientific">Corallococcus macrosporus</name>
    <dbReference type="NCBI Taxonomy" id="35"/>
    <lineage>
        <taxon>Bacteria</taxon>
        <taxon>Pseudomonadati</taxon>
        <taxon>Myxococcota</taxon>
        <taxon>Myxococcia</taxon>
        <taxon>Myxococcales</taxon>
        <taxon>Cystobacterineae</taxon>
        <taxon>Myxococcaceae</taxon>
        <taxon>Corallococcus</taxon>
    </lineage>
</organism>
<protein>
    <recommendedName>
        <fullName evidence="4">DnaA N-terminal domain-containing protein</fullName>
    </recommendedName>
</protein>
<reference evidence="2 3" key="1">
    <citation type="submission" date="2021-02" db="EMBL/GenBank/DDBJ databases">
        <title>De Novo genome assembly of isolated myxobacteria.</title>
        <authorList>
            <person name="Stevens D.C."/>
        </authorList>
    </citation>
    <scope>NUCLEOTIDE SEQUENCE [LARGE SCALE GENOMIC DNA]</scope>
    <source>
        <strain evidence="2 3">ATCC 29039</strain>
    </source>
</reference>